<keyword evidence="4" id="KW-0274">FAD</keyword>
<dbReference type="Gene3D" id="2.40.110.10">
    <property type="entry name" value="Butyryl-CoA Dehydrogenase, subunit A, domain 2"/>
    <property type="match status" value="1"/>
</dbReference>
<evidence type="ECO:0000256" key="2">
    <source>
        <dbReference type="ARBA" id="ARBA00009347"/>
    </source>
</evidence>
<evidence type="ECO:0000256" key="5">
    <source>
        <dbReference type="ARBA" id="ARBA00023002"/>
    </source>
</evidence>
<dbReference type="InterPro" id="IPR013786">
    <property type="entry name" value="AcylCoA_DH/ox_N"/>
</dbReference>
<dbReference type="FunFam" id="1.10.540.10:FF:000002">
    <property type="entry name" value="Acyl-CoA dehydrogenase FadE19"/>
    <property type="match status" value="1"/>
</dbReference>
<dbReference type="Gene3D" id="1.10.540.10">
    <property type="entry name" value="Acyl-CoA dehydrogenase/oxidase, N-terminal domain"/>
    <property type="match status" value="1"/>
</dbReference>
<dbReference type="Pfam" id="PF02771">
    <property type="entry name" value="Acyl-CoA_dh_N"/>
    <property type="match status" value="1"/>
</dbReference>
<dbReference type="InterPro" id="IPR009100">
    <property type="entry name" value="AcylCoA_DH/oxidase_NM_dom_sf"/>
</dbReference>
<dbReference type="InterPro" id="IPR036250">
    <property type="entry name" value="AcylCo_DH-like_C"/>
</dbReference>
<evidence type="ECO:0008006" key="10">
    <source>
        <dbReference type="Google" id="ProtNLM"/>
    </source>
</evidence>
<dbReference type="PROSITE" id="PS00073">
    <property type="entry name" value="ACYL_COA_DH_2"/>
    <property type="match status" value="1"/>
</dbReference>
<dbReference type="GO" id="GO:0003995">
    <property type="term" value="F:acyl-CoA dehydrogenase activity"/>
    <property type="evidence" value="ECO:0007669"/>
    <property type="project" value="InterPro"/>
</dbReference>
<dbReference type="PIRSF" id="PIRSF016578">
    <property type="entry name" value="HsaA"/>
    <property type="match status" value="1"/>
</dbReference>
<dbReference type="InterPro" id="IPR050032">
    <property type="entry name" value="AcdA"/>
</dbReference>
<dbReference type="Pfam" id="PF00441">
    <property type="entry name" value="Acyl-CoA_dh_1"/>
    <property type="match status" value="1"/>
</dbReference>
<dbReference type="InterPro" id="IPR037069">
    <property type="entry name" value="AcylCoA_DH/ox_N_sf"/>
</dbReference>
<dbReference type="PANTHER" id="PTHR43884">
    <property type="entry name" value="ACYL-COA DEHYDROGENASE"/>
    <property type="match status" value="1"/>
</dbReference>
<dbReference type="Pfam" id="PF02770">
    <property type="entry name" value="Acyl-CoA_dh_M"/>
    <property type="match status" value="1"/>
</dbReference>
<evidence type="ECO:0000259" key="6">
    <source>
        <dbReference type="Pfam" id="PF00441"/>
    </source>
</evidence>
<dbReference type="AlphaFoldDB" id="A0A381V812"/>
<reference evidence="9" key="1">
    <citation type="submission" date="2018-05" db="EMBL/GenBank/DDBJ databases">
        <authorList>
            <person name="Lanie J.A."/>
            <person name="Ng W.-L."/>
            <person name="Kazmierczak K.M."/>
            <person name="Andrzejewski T.M."/>
            <person name="Davidsen T.M."/>
            <person name="Wayne K.J."/>
            <person name="Tettelin H."/>
            <person name="Glass J.I."/>
            <person name="Rusch D."/>
            <person name="Podicherti R."/>
            <person name="Tsui H.-C.T."/>
            <person name="Winkler M.E."/>
        </authorList>
    </citation>
    <scope>NUCLEOTIDE SEQUENCE</scope>
</reference>
<dbReference type="PANTHER" id="PTHR43884:SF12">
    <property type="entry name" value="ISOVALERYL-COA DEHYDROGENASE, MITOCHONDRIAL-RELATED"/>
    <property type="match status" value="1"/>
</dbReference>
<dbReference type="Gene3D" id="1.20.140.10">
    <property type="entry name" value="Butyryl-CoA Dehydrogenase, subunit A, domain 3"/>
    <property type="match status" value="1"/>
</dbReference>
<name>A0A381V812_9ZZZZ</name>
<keyword evidence="5" id="KW-0560">Oxidoreductase</keyword>
<dbReference type="InterPro" id="IPR009075">
    <property type="entry name" value="AcylCo_DH/oxidase_C"/>
</dbReference>
<evidence type="ECO:0000259" key="7">
    <source>
        <dbReference type="Pfam" id="PF02770"/>
    </source>
</evidence>
<feature type="domain" description="Acyl-CoA oxidase/dehydrogenase middle" evidence="7">
    <location>
        <begin position="120"/>
        <end position="214"/>
    </location>
</feature>
<proteinExistence type="inferred from homology"/>
<protein>
    <recommendedName>
        <fullName evidence="10">Acyl-CoA dehydrogenase</fullName>
    </recommendedName>
</protein>
<keyword evidence="3" id="KW-0285">Flavoprotein</keyword>
<feature type="domain" description="Acyl-CoA dehydrogenase/oxidase N-terminal" evidence="8">
    <location>
        <begin position="5"/>
        <end position="116"/>
    </location>
</feature>
<dbReference type="InterPro" id="IPR006091">
    <property type="entry name" value="Acyl-CoA_Oxase/DH_mid-dom"/>
</dbReference>
<dbReference type="FunFam" id="1.20.140.10:FF:000004">
    <property type="entry name" value="Acyl-CoA dehydrogenase FadE25"/>
    <property type="match status" value="1"/>
</dbReference>
<dbReference type="NCBIfam" id="NF042439">
    <property type="entry name" value="SulpropCoADesulf"/>
    <property type="match status" value="1"/>
</dbReference>
<evidence type="ECO:0000256" key="3">
    <source>
        <dbReference type="ARBA" id="ARBA00022630"/>
    </source>
</evidence>
<evidence type="ECO:0000256" key="1">
    <source>
        <dbReference type="ARBA" id="ARBA00001974"/>
    </source>
</evidence>
<dbReference type="InterPro" id="IPR046373">
    <property type="entry name" value="Acyl-CoA_Oxase/DH_mid-dom_sf"/>
</dbReference>
<gene>
    <name evidence="9" type="ORF">METZ01_LOCUS88681</name>
</gene>
<dbReference type="GO" id="GO:0050660">
    <property type="term" value="F:flavin adenine dinucleotide binding"/>
    <property type="evidence" value="ECO:0007669"/>
    <property type="project" value="InterPro"/>
</dbReference>
<evidence type="ECO:0000256" key="4">
    <source>
        <dbReference type="ARBA" id="ARBA00022827"/>
    </source>
</evidence>
<dbReference type="SUPFAM" id="SSF56645">
    <property type="entry name" value="Acyl-CoA dehydrogenase NM domain-like"/>
    <property type="match status" value="1"/>
</dbReference>
<comment type="cofactor">
    <cofactor evidence="1">
        <name>FAD</name>
        <dbReference type="ChEBI" id="CHEBI:57692"/>
    </cofactor>
</comment>
<evidence type="ECO:0000259" key="8">
    <source>
        <dbReference type="Pfam" id="PF02771"/>
    </source>
</evidence>
<feature type="domain" description="Acyl-CoA dehydrogenase/oxidase C-terminal" evidence="6">
    <location>
        <begin position="231"/>
        <end position="378"/>
    </location>
</feature>
<dbReference type="SUPFAM" id="SSF47203">
    <property type="entry name" value="Acyl-CoA dehydrogenase C-terminal domain-like"/>
    <property type="match status" value="1"/>
</dbReference>
<dbReference type="InterPro" id="IPR006089">
    <property type="entry name" value="Acyl-CoA_DH_CS"/>
</dbReference>
<dbReference type="EMBL" id="UINC01007954">
    <property type="protein sequence ID" value="SVA35827.1"/>
    <property type="molecule type" value="Genomic_DNA"/>
</dbReference>
<accession>A0A381V812</accession>
<organism evidence="9">
    <name type="scientific">marine metagenome</name>
    <dbReference type="NCBI Taxonomy" id="408172"/>
    <lineage>
        <taxon>unclassified sequences</taxon>
        <taxon>metagenomes</taxon>
        <taxon>ecological metagenomes</taxon>
    </lineage>
</organism>
<sequence length="398" mass="43168">MFELTETQKQLQATAWEFAKKEIAPRAAEVDRTEQYPWENVKQLTKQGFMGMTVPQEYGGPGMTYLDVVLVIEEIAKVCGVSARIVVEANMGAVGAVMKYGSETQKKLAAEHVLSGDKPAICITEPGAGSAASEMSTRADHKGDHYILNGTKHWITGGGVSKFHLIFARVFENEEPQGIAGFIALSGTDGLKVGTREPAMGLRGIPETQIICEDLEVPEEMILIPPEGLQRGFAGLMNAYNGQRVGAGTVALGIAAGAYELALEYSQQREQFGRPICEFQGLQWMLADMHTQLEAARLLLRKAACSGKKGFPDMLEAAQAKIFASEMAIKVTNDALQIFGSAGYSRNLPLERMARDARMFTIGGGTAQILRTVVASALLDRKLPQTRDGHFKLAEKGV</sequence>
<comment type="similarity">
    <text evidence="2">Belongs to the acyl-CoA dehydrogenase family.</text>
</comment>
<evidence type="ECO:0000313" key="9">
    <source>
        <dbReference type="EMBL" id="SVA35827.1"/>
    </source>
</evidence>